<evidence type="ECO:0000259" key="2">
    <source>
        <dbReference type="Pfam" id="PF22013"/>
    </source>
</evidence>
<feature type="domain" description="THUMP-like" evidence="1">
    <location>
        <begin position="323"/>
        <end position="393"/>
    </location>
</feature>
<feature type="domain" description="PG-1098 ferredoxin-like" evidence="2">
    <location>
        <begin position="280"/>
        <end position="322"/>
    </location>
</feature>
<dbReference type="InterPro" id="IPR029063">
    <property type="entry name" value="SAM-dependent_MTases_sf"/>
</dbReference>
<evidence type="ECO:0000313" key="3">
    <source>
        <dbReference type="EMBL" id="AVR46409.1"/>
    </source>
</evidence>
<gene>
    <name evidence="3" type="ORF">C7S20_14675</name>
</gene>
<dbReference type="CDD" id="cd02440">
    <property type="entry name" value="AdoMet_MTases"/>
    <property type="match status" value="1"/>
</dbReference>
<dbReference type="Gene3D" id="1.10.10.1110">
    <property type="entry name" value="Methyltransferase PG1098, N-terminal domain"/>
    <property type="match status" value="1"/>
</dbReference>
<dbReference type="Pfam" id="PF18096">
    <property type="entry name" value="Thump_like"/>
    <property type="match status" value="1"/>
</dbReference>
<organism evidence="3 4">
    <name type="scientific">Christiangramia fulva</name>
    <dbReference type="NCBI Taxonomy" id="2126553"/>
    <lineage>
        <taxon>Bacteria</taxon>
        <taxon>Pseudomonadati</taxon>
        <taxon>Bacteroidota</taxon>
        <taxon>Flavobacteriia</taxon>
        <taxon>Flavobacteriales</taxon>
        <taxon>Flavobacteriaceae</taxon>
        <taxon>Christiangramia</taxon>
    </lineage>
</organism>
<keyword evidence="3" id="KW-0808">Transferase</keyword>
<dbReference type="InterPro" id="IPR041497">
    <property type="entry name" value="Thump-like"/>
</dbReference>
<protein>
    <submittedName>
        <fullName evidence="3">SAM-dependent methyltransferase</fullName>
    </submittedName>
</protein>
<dbReference type="SUPFAM" id="SSF53335">
    <property type="entry name" value="S-adenosyl-L-methionine-dependent methyltransferases"/>
    <property type="match status" value="1"/>
</dbReference>
<dbReference type="InterPro" id="IPR054168">
    <property type="entry name" value="PG_1098_Fer"/>
</dbReference>
<sequence length="394" mass="45161">MLNRALLKPEIAKFVYENRKNDLPSLILKGSPFTEVTVQELAQQIQGVKIAEKKFPEFYQNRQIIYPPKLNLEQTSSEITAQYKASLVSGKKGIDLTGGLGIDSYYLSKNFEDFTYCELDTHLSEIAAHNFEVLNAGNIRTLNQNSLEFLAVKNEIFDVIYADPARRDEHGGKVFKLEDCIPDIPSNLLLLFAHTNTILLKTSPMLDFRIGMQELQRVKEIHVVAVNNEVREVLWILDKNFTEVNPLLKAINFGRNRKEELAGKLEETGEKAEISRPLNFLYEPNAAIMKSGLFDLVAGKTKTKKLHQNSHLFTSEENLEFPGRKFQITEIEHYKASDLKKKLKGKKANITIRNFPESVEDIRKKFKIKEGGEDYIFFTTNLNEEKIVIFCKKI</sequence>
<keyword evidence="3" id="KW-0489">Methyltransferase</keyword>
<keyword evidence="4" id="KW-1185">Reference proteome</keyword>
<dbReference type="RefSeq" id="WP_107013183.1">
    <property type="nucleotide sequence ID" value="NZ_CP028136.1"/>
</dbReference>
<dbReference type="Pfam" id="PF22013">
    <property type="entry name" value="PG_1098_Fer"/>
    <property type="match status" value="1"/>
</dbReference>
<accession>A0A2R3Z837</accession>
<dbReference type="Gene3D" id="3.40.50.150">
    <property type="entry name" value="Vaccinia Virus protein VP39"/>
    <property type="match status" value="1"/>
</dbReference>
<name>A0A2R3Z837_9FLAO</name>
<dbReference type="AlphaFoldDB" id="A0A2R3Z837"/>
<evidence type="ECO:0000259" key="1">
    <source>
        <dbReference type="Pfam" id="PF18096"/>
    </source>
</evidence>
<dbReference type="OrthoDB" id="1000417at2"/>
<dbReference type="GO" id="GO:0008168">
    <property type="term" value="F:methyltransferase activity"/>
    <property type="evidence" value="ECO:0007669"/>
    <property type="project" value="UniProtKB-KW"/>
</dbReference>
<dbReference type="Proteomes" id="UP000241507">
    <property type="component" value="Chromosome"/>
</dbReference>
<dbReference type="GO" id="GO:0032259">
    <property type="term" value="P:methylation"/>
    <property type="evidence" value="ECO:0007669"/>
    <property type="project" value="UniProtKB-KW"/>
</dbReference>
<reference evidence="4" key="1">
    <citation type="submission" date="2018-03" db="EMBL/GenBank/DDBJ databases">
        <title>Gramella fulva sp. nov., isolated from a dry surface of tidal flat.</title>
        <authorList>
            <person name="Hwang S.H."/>
            <person name="Hwang W.M."/>
            <person name="Kang K."/>
            <person name="Ahn T.-Y."/>
        </authorList>
    </citation>
    <scope>NUCLEOTIDE SEQUENCE [LARGE SCALE GENOMIC DNA]</scope>
    <source>
        <strain evidence="4">SH35</strain>
    </source>
</reference>
<dbReference type="EMBL" id="CP028136">
    <property type="protein sequence ID" value="AVR46409.1"/>
    <property type="molecule type" value="Genomic_DNA"/>
</dbReference>
<evidence type="ECO:0000313" key="4">
    <source>
        <dbReference type="Proteomes" id="UP000241507"/>
    </source>
</evidence>
<proteinExistence type="predicted"/>
<dbReference type="KEGG" id="grs:C7S20_14675"/>